<sequence>MRKAPVLKGVAHIMSVYHQGNMDAFNEVIAEDGVIHINEKTAESLETAKRYVPGHSGHHR</sequence>
<proteinExistence type="predicted"/>
<dbReference type="KEGG" id="dalk:DSCA_15480"/>
<accession>A0A5K7YEY3</accession>
<keyword evidence="2" id="KW-1185">Reference proteome</keyword>
<name>A0A5K7YEY3_9BACT</name>
<evidence type="ECO:0000313" key="1">
    <source>
        <dbReference type="EMBL" id="BBO67618.1"/>
    </source>
</evidence>
<dbReference type="AlphaFoldDB" id="A0A5K7YEY3"/>
<reference evidence="1 2" key="1">
    <citation type="submission" date="2019-11" db="EMBL/GenBank/DDBJ databases">
        <title>Comparative genomics of hydrocarbon-degrading Desulfosarcina strains.</title>
        <authorList>
            <person name="Watanabe M."/>
            <person name="Kojima H."/>
            <person name="Fukui M."/>
        </authorList>
    </citation>
    <scope>NUCLEOTIDE SEQUENCE [LARGE SCALE GENOMIC DNA]</scope>
    <source>
        <strain evidence="1 2">PL12</strain>
    </source>
</reference>
<evidence type="ECO:0000313" key="2">
    <source>
        <dbReference type="Proteomes" id="UP000427906"/>
    </source>
</evidence>
<protein>
    <submittedName>
        <fullName evidence="1">Uncharacterized protein</fullName>
    </submittedName>
</protein>
<dbReference type="Proteomes" id="UP000427906">
    <property type="component" value="Chromosome"/>
</dbReference>
<gene>
    <name evidence="1" type="ORF">DSCA_15480</name>
</gene>
<dbReference type="EMBL" id="AP021874">
    <property type="protein sequence ID" value="BBO67618.1"/>
    <property type="molecule type" value="Genomic_DNA"/>
</dbReference>
<organism evidence="1 2">
    <name type="scientific">Desulfosarcina alkanivorans</name>
    <dbReference type="NCBI Taxonomy" id="571177"/>
    <lineage>
        <taxon>Bacteria</taxon>
        <taxon>Pseudomonadati</taxon>
        <taxon>Thermodesulfobacteriota</taxon>
        <taxon>Desulfobacteria</taxon>
        <taxon>Desulfobacterales</taxon>
        <taxon>Desulfosarcinaceae</taxon>
        <taxon>Desulfosarcina</taxon>
    </lineage>
</organism>